<accession>A0A5N6MSL5</accession>
<dbReference type="EMBL" id="VTFX01000001">
    <property type="protein sequence ID" value="KAD4060175.1"/>
    <property type="molecule type" value="Genomic_DNA"/>
</dbReference>
<keyword evidence="3" id="KW-1185">Reference proteome</keyword>
<dbReference type="RefSeq" id="WP_146360777.1">
    <property type="nucleotide sequence ID" value="NZ_VOAL01000001.1"/>
</dbReference>
<proteinExistence type="predicted"/>
<dbReference type="OrthoDB" id="3268622at2"/>
<evidence type="ECO:0000313" key="2">
    <source>
        <dbReference type="EMBL" id="KAD4060175.1"/>
    </source>
</evidence>
<reference evidence="2 3" key="1">
    <citation type="submission" date="2019-08" db="EMBL/GenBank/DDBJ databases">
        <title>Arthrobacter sp. nov., isolated from plateau pika and Tibetan wild ass.</title>
        <authorList>
            <person name="Ge Y."/>
        </authorList>
    </citation>
    <scope>NUCLEOTIDE SEQUENCE [LARGE SCALE GENOMIC DNA]</scope>
    <source>
        <strain evidence="2 3">785</strain>
    </source>
</reference>
<dbReference type="AlphaFoldDB" id="A0A5N6MSL5"/>
<protein>
    <submittedName>
        <fullName evidence="2">DUF4229 domain-containing protein</fullName>
    </submittedName>
</protein>
<dbReference type="InterPro" id="IPR025323">
    <property type="entry name" value="DUF4229"/>
</dbReference>
<organism evidence="2 3">
    <name type="scientific">Arthrobacter yangruifuii</name>
    <dbReference type="NCBI Taxonomy" id="2606616"/>
    <lineage>
        <taxon>Bacteria</taxon>
        <taxon>Bacillati</taxon>
        <taxon>Actinomycetota</taxon>
        <taxon>Actinomycetes</taxon>
        <taxon>Micrococcales</taxon>
        <taxon>Micrococcaceae</taxon>
        <taxon>Arthrobacter</taxon>
    </lineage>
</organism>
<name>A0A5N6MSL5_9MICC</name>
<comment type="caution">
    <text evidence="2">The sequence shown here is derived from an EMBL/GenBank/DDBJ whole genome shotgun (WGS) entry which is preliminary data.</text>
</comment>
<sequence length="101" mass="11546">MAFWKFTALRLGLVAVFFVLCMLLQLGVLLSALAAAVLAWCVTYLFARDMRDEAARTVQRRFTEERAPKRGRGELDDSRAEDTLVAENPDVRIDNDRRREA</sequence>
<feature type="region of interest" description="Disordered" evidence="1">
    <location>
        <begin position="63"/>
        <end position="101"/>
    </location>
</feature>
<gene>
    <name evidence="2" type="ORF">GD627_03725</name>
</gene>
<dbReference type="Pfam" id="PF14012">
    <property type="entry name" value="DUF4229"/>
    <property type="match status" value="1"/>
</dbReference>
<dbReference type="Proteomes" id="UP000326852">
    <property type="component" value="Unassembled WGS sequence"/>
</dbReference>
<feature type="compositionally biased region" description="Basic and acidic residues" evidence="1">
    <location>
        <begin position="89"/>
        <end position="101"/>
    </location>
</feature>
<evidence type="ECO:0000256" key="1">
    <source>
        <dbReference type="SAM" id="MobiDB-lite"/>
    </source>
</evidence>
<feature type="compositionally biased region" description="Basic and acidic residues" evidence="1">
    <location>
        <begin position="63"/>
        <end position="82"/>
    </location>
</feature>
<evidence type="ECO:0000313" key="3">
    <source>
        <dbReference type="Proteomes" id="UP000326852"/>
    </source>
</evidence>